<proteinExistence type="predicted"/>
<name>A0ABV4YNZ8_9BACI</name>
<dbReference type="Gene3D" id="3.30.1180.10">
    <property type="match status" value="1"/>
</dbReference>
<dbReference type="InterPro" id="IPR003797">
    <property type="entry name" value="DegV"/>
</dbReference>
<keyword evidence="4" id="KW-1185">Reference proteome</keyword>
<reference evidence="3 4" key="1">
    <citation type="submission" date="2024-05" db="EMBL/GenBank/DDBJ databases">
        <authorList>
            <person name="Venkateswaran K."/>
        </authorList>
    </citation>
    <scope>NUCLEOTIDE SEQUENCE [LARGE SCALE GENOMIC DNA]</scope>
    <source>
        <strain evidence="3 4">179-C4-2-HS</strain>
    </source>
</reference>
<organism evidence="3 4">
    <name type="scientific">Neobacillus driksii</name>
    <dbReference type="NCBI Taxonomy" id="3035913"/>
    <lineage>
        <taxon>Bacteria</taxon>
        <taxon>Bacillati</taxon>
        <taxon>Bacillota</taxon>
        <taxon>Bacilli</taxon>
        <taxon>Bacillales</taxon>
        <taxon>Bacillaceae</taxon>
        <taxon>Neobacillus</taxon>
    </lineage>
</organism>
<comment type="function">
    <text evidence="1">May bind long-chain fatty acids, such as palmitate, and may play a role in lipid transport or fatty acid metabolism.</text>
</comment>
<evidence type="ECO:0000313" key="3">
    <source>
        <dbReference type="EMBL" id="MFB3166256.1"/>
    </source>
</evidence>
<dbReference type="Pfam" id="PF02645">
    <property type="entry name" value="DegV"/>
    <property type="match status" value="1"/>
</dbReference>
<dbReference type="RefSeq" id="WP_306073643.1">
    <property type="nucleotide sequence ID" value="NZ_JAROBZ020000001.1"/>
</dbReference>
<accession>A0ABV4YNZ8</accession>
<dbReference type="Proteomes" id="UP001241748">
    <property type="component" value="Unassembled WGS sequence"/>
</dbReference>
<sequence>MSKIKIVTDSTMDMTIEQADQLGVVVVPLSVTIKGETYLDRVEIQPAEFMETMKSLEELPKSSQPSAGNFLEVYDRLGEEGYEVISIHMTGKMSGTVRSAESAAQMTNTKVTVVDSKFISMALQFQVQEAAEMAKQGKSVEEILDRLDHVREHTKLYIMIDTLENMVKGGRIGKGKAFIGSLLNIKPIASLEGAEYNPVAKVRSHSQVVKWLTRQFAEDVKGKTIKRVGIVHAEAHELATKLKNSLIELTGYNSISVDYTGPTISTHTGPGTIALMYYYE</sequence>
<dbReference type="EMBL" id="JAROBZ020000001">
    <property type="protein sequence ID" value="MFB3166256.1"/>
    <property type="molecule type" value="Genomic_DNA"/>
</dbReference>
<dbReference type="SUPFAM" id="SSF82549">
    <property type="entry name" value="DAK1/DegV-like"/>
    <property type="match status" value="1"/>
</dbReference>
<protein>
    <submittedName>
        <fullName evidence="3">DegV family protein</fullName>
    </submittedName>
</protein>
<dbReference type="PROSITE" id="PS51482">
    <property type="entry name" value="DEGV"/>
    <property type="match status" value="1"/>
</dbReference>
<evidence type="ECO:0000313" key="4">
    <source>
        <dbReference type="Proteomes" id="UP001241748"/>
    </source>
</evidence>
<gene>
    <name evidence="3" type="ORF">P5G62_003740</name>
</gene>
<keyword evidence="2" id="KW-0446">Lipid-binding</keyword>
<dbReference type="NCBIfam" id="TIGR00762">
    <property type="entry name" value="DegV"/>
    <property type="match status" value="1"/>
</dbReference>
<evidence type="ECO:0000256" key="1">
    <source>
        <dbReference type="ARBA" id="ARBA00003238"/>
    </source>
</evidence>
<dbReference type="InterPro" id="IPR050270">
    <property type="entry name" value="DegV_domain_contain"/>
</dbReference>
<dbReference type="Gene3D" id="3.40.50.10170">
    <property type="match status" value="1"/>
</dbReference>
<comment type="caution">
    <text evidence="3">The sequence shown here is derived from an EMBL/GenBank/DDBJ whole genome shotgun (WGS) entry which is preliminary data.</text>
</comment>
<evidence type="ECO:0000256" key="2">
    <source>
        <dbReference type="ARBA" id="ARBA00023121"/>
    </source>
</evidence>
<dbReference type="PANTHER" id="PTHR33434">
    <property type="entry name" value="DEGV DOMAIN-CONTAINING PROTEIN DR_1986-RELATED"/>
    <property type="match status" value="1"/>
</dbReference>
<dbReference type="PANTHER" id="PTHR33434:SF8">
    <property type="entry name" value="DEGV DOMAIN-CONTAINING PROTEIN SPR1019"/>
    <property type="match status" value="1"/>
</dbReference>
<dbReference type="InterPro" id="IPR043168">
    <property type="entry name" value="DegV_C"/>
</dbReference>